<evidence type="ECO:0000256" key="1">
    <source>
        <dbReference type="ARBA" id="ARBA00006865"/>
    </source>
</evidence>
<evidence type="ECO:0000313" key="4">
    <source>
        <dbReference type="EMBL" id="MBC8540237.1"/>
    </source>
</evidence>
<feature type="signal peptide" evidence="2">
    <location>
        <begin position="1"/>
        <end position="25"/>
    </location>
</feature>
<dbReference type="Proteomes" id="UP000611762">
    <property type="component" value="Unassembled WGS sequence"/>
</dbReference>
<accession>A0A926DM32</accession>
<dbReference type="EMBL" id="JACRSU010000001">
    <property type="protein sequence ID" value="MBC8540237.1"/>
    <property type="molecule type" value="Genomic_DNA"/>
</dbReference>
<comment type="caution">
    <text evidence="4">The sequence shown here is derived from an EMBL/GenBank/DDBJ whole genome shotgun (WGS) entry which is preliminary data.</text>
</comment>
<dbReference type="PROSITE" id="PS51762">
    <property type="entry name" value="GH16_2"/>
    <property type="match status" value="1"/>
</dbReference>
<dbReference type="GO" id="GO:0004553">
    <property type="term" value="F:hydrolase activity, hydrolyzing O-glycosyl compounds"/>
    <property type="evidence" value="ECO:0007669"/>
    <property type="project" value="InterPro"/>
</dbReference>
<evidence type="ECO:0000313" key="5">
    <source>
        <dbReference type="Proteomes" id="UP000611762"/>
    </source>
</evidence>
<keyword evidence="4" id="KW-0378">Hydrolase</keyword>
<dbReference type="PANTHER" id="PTHR10963:SF55">
    <property type="entry name" value="GLYCOSIDE HYDROLASE FAMILY 16 PROTEIN"/>
    <property type="match status" value="1"/>
</dbReference>
<reference evidence="4" key="1">
    <citation type="submission" date="2020-08" db="EMBL/GenBank/DDBJ databases">
        <title>Genome public.</title>
        <authorList>
            <person name="Liu C."/>
            <person name="Sun Q."/>
        </authorList>
    </citation>
    <scope>NUCLEOTIDE SEQUENCE</scope>
    <source>
        <strain evidence="4">H8</strain>
    </source>
</reference>
<dbReference type="RefSeq" id="WP_249311338.1">
    <property type="nucleotide sequence ID" value="NZ_JACRSU010000001.1"/>
</dbReference>
<sequence length="296" mass="33380">MKFGHRACAAAVSAVVLFGFGISMAGAENQGASGGISMYKDPAKSLLRQFLYGSSIAERVLLKSGQYRLVWSDEFETGTVDETVWSFEEGYKRNNELQYYTKDNAWMEDGCLVLEARKESKFPGFAYTSASLTTRHKKSFHQGVFAVRAKLPEGQGLLPAFWTMGDQNYWPSGGEIDVFEMVGGAGRENTCHGTIHWGEYQGTSYSESGKTTLLSGTLSDEFHVYAAEWTDTEIIWFLDGREYYRTQLTEENKKYFTEPHRVLLSLAVGGDWPGAPDETTVFPQRYVIDWVRVYQK</sequence>
<organism evidence="4 5">
    <name type="scientific">Congzhengia minquanensis</name>
    <dbReference type="NCBI Taxonomy" id="2763657"/>
    <lineage>
        <taxon>Bacteria</taxon>
        <taxon>Bacillati</taxon>
        <taxon>Bacillota</taxon>
        <taxon>Clostridia</taxon>
        <taxon>Eubacteriales</taxon>
        <taxon>Oscillospiraceae</taxon>
        <taxon>Congzhengia</taxon>
    </lineage>
</organism>
<name>A0A926DM32_9FIRM</name>
<dbReference type="AlphaFoldDB" id="A0A926DM32"/>
<gene>
    <name evidence="4" type="ORF">H8698_04530</name>
</gene>
<protein>
    <submittedName>
        <fullName evidence="4">Glycoside hydrolase family 16 protein</fullName>
    </submittedName>
</protein>
<dbReference type="InterPro" id="IPR013320">
    <property type="entry name" value="ConA-like_dom_sf"/>
</dbReference>
<dbReference type="InterPro" id="IPR000757">
    <property type="entry name" value="Beta-glucanase-like"/>
</dbReference>
<keyword evidence="2" id="KW-0732">Signal</keyword>
<dbReference type="SUPFAM" id="SSF49899">
    <property type="entry name" value="Concanavalin A-like lectins/glucanases"/>
    <property type="match status" value="1"/>
</dbReference>
<evidence type="ECO:0000259" key="3">
    <source>
        <dbReference type="PROSITE" id="PS51762"/>
    </source>
</evidence>
<dbReference type="InterPro" id="IPR050546">
    <property type="entry name" value="Glycosyl_Hydrlase_16"/>
</dbReference>
<comment type="similarity">
    <text evidence="1">Belongs to the glycosyl hydrolase 16 family.</text>
</comment>
<proteinExistence type="inferred from homology"/>
<dbReference type="PANTHER" id="PTHR10963">
    <property type="entry name" value="GLYCOSYL HYDROLASE-RELATED"/>
    <property type="match status" value="1"/>
</dbReference>
<dbReference type="Pfam" id="PF00722">
    <property type="entry name" value="Glyco_hydro_16"/>
    <property type="match status" value="1"/>
</dbReference>
<dbReference type="GO" id="GO:0005975">
    <property type="term" value="P:carbohydrate metabolic process"/>
    <property type="evidence" value="ECO:0007669"/>
    <property type="project" value="InterPro"/>
</dbReference>
<feature type="domain" description="GH16" evidence="3">
    <location>
        <begin position="69"/>
        <end position="296"/>
    </location>
</feature>
<feature type="chain" id="PRO_5039681355" evidence="2">
    <location>
        <begin position="26"/>
        <end position="296"/>
    </location>
</feature>
<dbReference type="CDD" id="cd08023">
    <property type="entry name" value="GH16_laminarinase_like"/>
    <property type="match status" value="1"/>
</dbReference>
<keyword evidence="5" id="KW-1185">Reference proteome</keyword>
<dbReference type="Gene3D" id="2.60.120.200">
    <property type="match status" value="1"/>
</dbReference>
<evidence type="ECO:0000256" key="2">
    <source>
        <dbReference type="SAM" id="SignalP"/>
    </source>
</evidence>